<feature type="chain" id="PRO_5035259975" evidence="2">
    <location>
        <begin position="22"/>
        <end position="254"/>
    </location>
</feature>
<dbReference type="PANTHER" id="PTHR43539">
    <property type="entry name" value="FLAVIN-BINDING MONOOXYGENASE-LIKE PROTEIN (AFU_ORTHOLOGUE AFUA_4G09220)"/>
    <property type="match status" value="1"/>
</dbReference>
<evidence type="ECO:0000313" key="3">
    <source>
        <dbReference type="EMBL" id="MBN3314917.1"/>
    </source>
</evidence>
<proteinExistence type="predicted"/>
<dbReference type="InterPro" id="IPR036188">
    <property type="entry name" value="FAD/NAD-bd_sf"/>
</dbReference>
<protein>
    <submittedName>
        <fullName evidence="3">FXRD2 protein</fullName>
    </submittedName>
</protein>
<feature type="non-terminal residue" evidence="3">
    <location>
        <position position="1"/>
    </location>
</feature>
<reference evidence="3" key="1">
    <citation type="journal article" date="2021" name="Cell">
        <title>Tracing the genetic footprints of vertebrate landing in non-teleost ray-finned fishes.</title>
        <authorList>
            <person name="Bi X."/>
            <person name="Wang K."/>
            <person name="Yang L."/>
            <person name="Pan H."/>
            <person name="Jiang H."/>
            <person name="Wei Q."/>
            <person name="Fang M."/>
            <person name="Yu H."/>
            <person name="Zhu C."/>
            <person name="Cai Y."/>
            <person name="He Y."/>
            <person name="Gan X."/>
            <person name="Zeng H."/>
            <person name="Yu D."/>
            <person name="Zhu Y."/>
            <person name="Jiang H."/>
            <person name="Qiu Q."/>
            <person name="Yang H."/>
            <person name="Zhang Y.E."/>
            <person name="Wang W."/>
            <person name="Zhu M."/>
            <person name="He S."/>
            <person name="Zhang G."/>
        </authorList>
    </citation>
    <scope>NUCLEOTIDE SEQUENCE</scope>
    <source>
        <strain evidence="3">Allg_001</strain>
    </source>
</reference>
<gene>
    <name evidence="3" type="primary">Foxred2</name>
    <name evidence="3" type="ORF">GTO95_0011121</name>
</gene>
<dbReference type="GO" id="GO:0005788">
    <property type="term" value="C:endoplasmic reticulum lumen"/>
    <property type="evidence" value="ECO:0007669"/>
    <property type="project" value="TreeGrafter"/>
</dbReference>
<keyword evidence="2" id="KW-0732">Signal</keyword>
<dbReference type="GO" id="GO:0004497">
    <property type="term" value="F:monooxygenase activity"/>
    <property type="evidence" value="ECO:0007669"/>
    <property type="project" value="TreeGrafter"/>
</dbReference>
<feature type="signal peptide" evidence="2">
    <location>
        <begin position="1"/>
        <end position="21"/>
    </location>
</feature>
<keyword evidence="1" id="KW-0560">Oxidoreductase</keyword>
<name>A0A8J7T8U1_ATRSP</name>
<dbReference type="GO" id="GO:0036503">
    <property type="term" value="P:ERAD pathway"/>
    <property type="evidence" value="ECO:0007669"/>
    <property type="project" value="TreeGrafter"/>
</dbReference>
<dbReference type="AlphaFoldDB" id="A0A8J7T8U1"/>
<dbReference type="EMBL" id="JAAWVO010018714">
    <property type="protein sequence ID" value="MBN3314917.1"/>
    <property type="molecule type" value="Genomic_DNA"/>
</dbReference>
<dbReference type="SUPFAM" id="SSF51905">
    <property type="entry name" value="FAD/NAD(P)-binding domain"/>
    <property type="match status" value="1"/>
</dbReference>
<comment type="caution">
    <text evidence="3">The sequence shown here is derived from an EMBL/GenBank/DDBJ whole genome shotgun (WGS) entry which is preliminary data.</text>
</comment>
<accession>A0A8J7T8U1</accession>
<evidence type="ECO:0000256" key="1">
    <source>
        <dbReference type="ARBA" id="ARBA00023002"/>
    </source>
</evidence>
<dbReference type="PANTHER" id="PTHR43539:SF23">
    <property type="entry name" value="FAD-DEPENDENT OXIDOREDUCTASE DOMAIN-CONTAINING PROTEIN 2"/>
    <property type="match status" value="1"/>
</dbReference>
<keyword evidence="4" id="KW-1185">Reference proteome</keyword>
<feature type="non-terminal residue" evidence="3">
    <location>
        <position position="254"/>
    </location>
</feature>
<dbReference type="Gene3D" id="3.50.50.60">
    <property type="entry name" value="FAD/NAD(P)-binding domain"/>
    <property type="match status" value="1"/>
</dbReference>
<evidence type="ECO:0000313" key="4">
    <source>
        <dbReference type="Proteomes" id="UP000736164"/>
    </source>
</evidence>
<evidence type="ECO:0000256" key="2">
    <source>
        <dbReference type="SAM" id="SignalP"/>
    </source>
</evidence>
<sequence length="254" mass="28510">MSSVLLPLLPLLAALCHCGLADSPHPHRHDYCVLGAGPAGLQMGYFLERSGRDYIILERNQQPGSFFSIYPRHRRLISINKRFTGRRNREFNLRHDWNSLLSDRAGLLFTRVSAELYPPASSLQEYLAAFSGELRLRVRYGTDIARVHRAASGGAAFTLSDQEGQDYSCRVVLVATGLWVPQEVRFPGWEMVEGYESMPVDRNQFSGQAVLILGKGNSAFETAAHILPDTARVHLYSPSPVRLAWQTHYVGDLR</sequence>
<dbReference type="Pfam" id="PF13738">
    <property type="entry name" value="Pyr_redox_3"/>
    <property type="match status" value="1"/>
</dbReference>
<dbReference type="InterPro" id="IPR050982">
    <property type="entry name" value="Auxin_biosynth/cation_transpt"/>
</dbReference>
<dbReference type="Proteomes" id="UP000736164">
    <property type="component" value="Unassembled WGS sequence"/>
</dbReference>
<organism evidence="3 4">
    <name type="scientific">Atractosteus spatula</name>
    <name type="common">Alligator gar</name>
    <name type="synonym">Lepisosteus spatula</name>
    <dbReference type="NCBI Taxonomy" id="7917"/>
    <lineage>
        <taxon>Eukaryota</taxon>
        <taxon>Metazoa</taxon>
        <taxon>Chordata</taxon>
        <taxon>Craniata</taxon>
        <taxon>Vertebrata</taxon>
        <taxon>Euteleostomi</taxon>
        <taxon>Actinopterygii</taxon>
        <taxon>Neopterygii</taxon>
        <taxon>Holostei</taxon>
        <taxon>Semionotiformes</taxon>
        <taxon>Lepisosteidae</taxon>
        <taxon>Atractosteus</taxon>
    </lineage>
</organism>
<dbReference type="GO" id="GO:0050660">
    <property type="term" value="F:flavin adenine dinucleotide binding"/>
    <property type="evidence" value="ECO:0007669"/>
    <property type="project" value="TreeGrafter"/>
</dbReference>